<dbReference type="Proteomes" id="UP000023430">
    <property type="component" value="Unassembled WGS sequence"/>
</dbReference>
<keyword evidence="1" id="KW-0812">Transmembrane</keyword>
<evidence type="ECO:0000313" key="3">
    <source>
        <dbReference type="Proteomes" id="UP000023430"/>
    </source>
</evidence>
<feature type="transmembrane region" description="Helical" evidence="1">
    <location>
        <begin position="20"/>
        <end position="47"/>
    </location>
</feature>
<dbReference type="OrthoDB" id="7875256at2"/>
<gene>
    <name evidence="2" type="ORF">RISW2_04710</name>
</gene>
<evidence type="ECO:0000256" key="1">
    <source>
        <dbReference type="SAM" id="Phobius"/>
    </source>
</evidence>
<dbReference type="EMBL" id="JAME01000015">
    <property type="protein sequence ID" value="ETX28804.1"/>
    <property type="molecule type" value="Genomic_DNA"/>
</dbReference>
<dbReference type="AlphaFoldDB" id="X7F9N6"/>
<reference evidence="2 3" key="1">
    <citation type="submission" date="2014-01" db="EMBL/GenBank/DDBJ databases">
        <title>Roseivivax isoporae LMG 25204 Genome Sequencing.</title>
        <authorList>
            <person name="Lai Q."/>
            <person name="Li G."/>
            <person name="Shao Z."/>
        </authorList>
    </citation>
    <scope>NUCLEOTIDE SEQUENCE [LARGE SCALE GENOMIC DNA]</scope>
    <source>
        <strain evidence="2 3">LMG 25204</strain>
    </source>
</reference>
<evidence type="ECO:0000313" key="2">
    <source>
        <dbReference type="EMBL" id="ETX28804.1"/>
    </source>
</evidence>
<keyword evidence="1" id="KW-0472">Membrane</keyword>
<dbReference type="RefSeq" id="WP_043770759.1">
    <property type="nucleotide sequence ID" value="NZ_JAME01000015.1"/>
</dbReference>
<sequence length="59" mass="6418">MQTDPRRPAPDYTNATLAMALVNLVWIFGLIWALFGLPVVVLVALALNRGIDALAARRA</sequence>
<keyword evidence="1" id="KW-1133">Transmembrane helix</keyword>
<dbReference type="STRING" id="1449351.RISW2_04710"/>
<comment type="caution">
    <text evidence="2">The sequence shown here is derived from an EMBL/GenBank/DDBJ whole genome shotgun (WGS) entry which is preliminary data.</text>
</comment>
<accession>X7F9N6</accession>
<evidence type="ECO:0008006" key="4">
    <source>
        <dbReference type="Google" id="ProtNLM"/>
    </source>
</evidence>
<name>X7F9N6_9RHOB</name>
<dbReference type="eggNOG" id="ENOG5030128">
    <property type="taxonomic scope" value="Bacteria"/>
</dbReference>
<keyword evidence="3" id="KW-1185">Reference proteome</keyword>
<organism evidence="2 3">
    <name type="scientific">Roseivivax isoporae LMG 25204</name>
    <dbReference type="NCBI Taxonomy" id="1449351"/>
    <lineage>
        <taxon>Bacteria</taxon>
        <taxon>Pseudomonadati</taxon>
        <taxon>Pseudomonadota</taxon>
        <taxon>Alphaproteobacteria</taxon>
        <taxon>Rhodobacterales</taxon>
        <taxon>Roseobacteraceae</taxon>
        <taxon>Roseivivax</taxon>
    </lineage>
</organism>
<protein>
    <recommendedName>
        <fullName evidence="4">Histidinol phosphate aminotransferase</fullName>
    </recommendedName>
</protein>
<proteinExistence type="predicted"/>